<dbReference type="GO" id="GO:0003677">
    <property type="term" value="F:DNA binding"/>
    <property type="evidence" value="ECO:0007669"/>
    <property type="project" value="InterPro"/>
</dbReference>
<dbReference type="CDD" id="cd00093">
    <property type="entry name" value="HTH_XRE"/>
    <property type="match status" value="1"/>
</dbReference>
<accession>A0A8J7WPK8</accession>
<evidence type="ECO:0000259" key="1">
    <source>
        <dbReference type="Pfam" id="PF19054"/>
    </source>
</evidence>
<dbReference type="Gene3D" id="1.10.260.40">
    <property type="entry name" value="lambda repressor-like DNA-binding domains"/>
    <property type="match status" value="1"/>
</dbReference>
<dbReference type="AlphaFoldDB" id="A0A8J7WPK8"/>
<reference evidence="2" key="1">
    <citation type="submission" date="2021-04" db="EMBL/GenBank/DDBJ databases">
        <title>Genome based classification of Actinospica acidithermotolerans sp. nov., an actinobacterium isolated from an Indonesian hot spring.</title>
        <authorList>
            <person name="Kusuma A.B."/>
            <person name="Putra K.E."/>
            <person name="Nafisah S."/>
            <person name="Loh J."/>
            <person name="Nouioui I."/>
            <person name="Goodfellow M."/>
        </authorList>
    </citation>
    <scope>NUCLEOTIDE SEQUENCE</scope>
    <source>
        <strain evidence="2">DSM 45618</strain>
    </source>
</reference>
<evidence type="ECO:0000313" key="3">
    <source>
        <dbReference type="Proteomes" id="UP000677913"/>
    </source>
</evidence>
<dbReference type="Pfam" id="PF19054">
    <property type="entry name" value="DUF5753"/>
    <property type="match status" value="1"/>
</dbReference>
<protein>
    <submittedName>
        <fullName evidence="2">Helix-turn-helix domain-containing protein</fullName>
    </submittedName>
</protein>
<keyword evidence="3" id="KW-1185">Reference proteome</keyword>
<dbReference type="RefSeq" id="WP_211468200.1">
    <property type="nucleotide sequence ID" value="NZ_JAGSXH010000039.1"/>
</dbReference>
<dbReference type="Pfam" id="PF13560">
    <property type="entry name" value="HTH_31"/>
    <property type="match status" value="1"/>
</dbReference>
<dbReference type="InterPro" id="IPR001387">
    <property type="entry name" value="Cro/C1-type_HTH"/>
</dbReference>
<sequence length="289" mass="32362">MTPDRYPTARRKRLAGELKRLRIAAGLTGEQVAEQLAPLGRWSASKVSRIETGRVAAHHGDVADLLDLYGLGPGVLREELVEIAREGGKHGWWQPYRDVLPGHLAPILAFEAVACSMRFMHNQLVPCLLQTPDYARALVRSHRPDAAAGQVDRLVELRLDRQRLLERTDPPQLWVVLDEAALRRPVGGSRVMRGQLDRLLERAEGPDTVVQVIPFAVGEHTALDMPFTILSFSGSDPDVVYLEQPTTACYVDDERDVTSYHTFFDRLRSCALDPRRSLALIHQASRDLI</sequence>
<feature type="domain" description="DUF5753" evidence="1">
    <location>
        <begin position="106"/>
        <end position="282"/>
    </location>
</feature>
<dbReference type="InterPro" id="IPR043917">
    <property type="entry name" value="DUF5753"/>
</dbReference>
<name>A0A8J7WPK8_9ACTN</name>
<organism evidence="2 3">
    <name type="scientific">Actinocrinis puniceicyclus</name>
    <dbReference type="NCBI Taxonomy" id="977794"/>
    <lineage>
        <taxon>Bacteria</taxon>
        <taxon>Bacillati</taxon>
        <taxon>Actinomycetota</taxon>
        <taxon>Actinomycetes</taxon>
        <taxon>Catenulisporales</taxon>
        <taxon>Actinospicaceae</taxon>
        <taxon>Actinocrinis</taxon>
    </lineage>
</organism>
<dbReference type="Proteomes" id="UP000677913">
    <property type="component" value="Unassembled WGS sequence"/>
</dbReference>
<dbReference type="EMBL" id="JAGSXH010000039">
    <property type="protein sequence ID" value="MBS2963987.1"/>
    <property type="molecule type" value="Genomic_DNA"/>
</dbReference>
<gene>
    <name evidence="2" type="ORF">KGA66_13100</name>
</gene>
<dbReference type="SUPFAM" id="SSF47413">
    <property type="entry name" value="lambda repressor-like DNA-binding domains"/>
    <property type="match status" value="1"/>
</dbReference>
<comment type="caution">
    <text evidence="2">The sequence shown here is derived from an EMBL/GenBank/DDBJ whole genome shotgun (WGS) entry which is preliminary data.</text>
</comment>
<proteinExistence type="predicted"/>
<evidence type="ECO:0000313" key="2">
    <source>
        <dbReference type="EMBL" id="MBS2963987.1"/>
    </source>
</evidence>
<dbReference type="InterPro" id="IPR010982">
    <property type="entry name" value="Lambda_DNA-bd_dom_sf"/>
</dbReference>